<dbReference type="CDD" id="cd00475">
    <property type="entry name" value="Cis_IPPS"/>
    <property type="match status" value="1"/>
</dbReference>
<dbReference type="STRING" id="4555.K3YBX6"/>
<name>K3YBX6_SETIT</name>
<dbReference type="SUPFAM" id="SSF64005">
    <property type="entry name" value="Undecaprenyl diphosphate synthase"/>
    <property type="match status" value="1"/>
</dbReference>
<keyword evidence="4" id="KW-1185">Reference proteome</keyword>
<organism evidence="3 4">
    <name type="scientific">Setaria italica</name>
    <name type="common">Foxtail millet</name>
    <name type="synonym">Panicum italicum</name>
    <dbReference type="NCBI Taxonomy" id="4555"/>
    <lineage>
        <taxon>Eukaryota</taxon>
        <taxon>Viridiplantae</taxon>
        <taxon>Streptophyta</taxon>
        <taxon>Embryophyta</taxon>
        <taxon>Tracheophyta</taxon>
        <taxon>Spermatophyta</taxon>
        <taxon>Magnoliopsida</taxon>
        <taxon>Liliopsida</taxon>
        <taxon>Poales</taxon>
        <taxon>Poaceae</taxon>
        <taxon>PACMAD clade</taxon>
        <taxon>Panicoideae</taxon>
        <taxon>Panicodae</taxon>
        <taxon>Paniceae</taxon>
        <taxon>Cenchrinae</taxon>
        <taxon>Setaria</taxon>
    </lineage>
</organism>
<dbReference type="AlphaFoldDB" id="K3YBX6"/>
<dbReference type="Pfam" id="PF01255">
    <property type="entry name" value="Prenyltransf"/>
    <property type="match status" value="2"/>
</dbReference>
<accession>K3YBX6</accession>
<dbReference type="OMA" id="MEMTARM"/>
<reference evidence="3" key="2">
    <citation type="submission" date="2018-08" db="UniProtKB">
        <authorList>
            <consortium name="EnsemblPlants"/>
        </authorList>
    </citation>
    <scope>IDENTIFICATION</scope>
    <source>
        <strain evidence="3">Yugu1</strain>
    </source>
</reference>
<sequence length="275" mass="31690">MAENDLPKKLVQSGLRAELMPQHVAFVLDGNRRWAQARGLTTLEGYEAGAQVLNKIVELSAAWGIRAITVFAFSQDNFRRPESLRLHTALILHYSLNLQAEVDFLMEMTARMIRHYMDEYEREGIRVHVAGDRSRMPTSLQDAAREAEEMTRNNSQYHCIIAVCYSGRWDIVQACRELATKVQDNMLQPEDIDEEMLAGHLSTNALGEFGCPDLVIRTSGELRLSNFLLWQSAYAELYFTNTMWPDFGEDDYLQALKDFQSRERRFGQRRSSQQE</sequence>
<reference evidence="4" key="1">
    <citation type="journal article" date="2012" name="Nat. Biotechnol.">
        <title>Reference genome sequence of the model plant Setaria.</title>
        <authorList>
            <person name="Bennetzen J.L."/>
            <person name="Schmutz J."/>
            <person name="Wang H."/>
            <person name="Percifield R."/>
            <person name="Hawkins J."/>
            <person name="Pontaroli A.C."/>
            <person name="Estep M."/>
            <person name="Feng L."/>
            <person name="Vaughn J.N."/>
            <person name="Grimwood J."/>
            <person name="Jenkins J."/>
            <person name="Barry K."/>
            <person name="Lindquist E."/>
            <person name="Hellsten U."/>
            <person name="Deshpande S."/>
            <person name="Wang X."/>
            <person name="Wu X."/>
            <person name="Mitros T."/>
            <person name="Triplett J."/>
            <person name="Yang X."/>
            <person name="Ye C.Y."/>
            <person name="Mauro-Herrera M."/>
            <person name="Wang L."/>
            <person name="Li P."/>
            <person name="Sharma M."/>
            <person name="Sharma R."/>
            <person name="Ronald P.C."/>
            <person name="Panaud O."/>
            <person name="Kellogg E.A."/>
            <person name="Brutnell T.P."/>
            <person name="Doust A.N."/>
            <person name="Tuskan G.A."/>
            <person name="Rokhsar D."/>
            <person name="Devos K.M."/>
        </authorList>
    </citation>
    <scope>NUCLEOTIDE SEQUENCE [LARGE SCALE GENOMIC DNA]</scope>
    <source>
        <strain evidence="4">cv. Yugu1</strain>
    </source>
</reference>
<dbReference type="InterPro" id="IPR018520">
    <property type="entry name" value="UPP_synth-like_CS"/>
</dbReference>
<dbReference type="NCBIfam" id="TIGR00055">
    <property type="entry name" value="uppS"/>
    <property type="match status" value="1"/>
</dbReference>
<dbReference type="EnsemblPlants" id="KQK99404">
    <property type="protein sequence ID" value="KQK99404"/>
    <property type="gene ID" value="SETIT_011720mg"/>
</dbReference>
<evidence type="ECO:0000313" key="3">
    <source>
        <dbReference type="EnsemblPlants" id="KQK99404"/>
    </source>
</evidence>
<dbReference type="InterPro" id="IPR001441">
    <property type="entry name" value="UPP_synth-like"/>
</dbReference>
<dbReference type="GO" id="GO:0005737">
    <property type="term" value="C:cytoplasm"/>
    <property type="evidence" value="ECO:0007669"/>
    <property type="project" value="UniProtKB-ARBA"/>
</dbReference>
<dbReference type="HOGENOM" id="CLU_038505_1_0_1"/>
<dbReference type="GO" id="GO:0016765">
    <property type="term" value="F:transferase activity, transferring alkyl or aryl (other than methyl) groups"/>
    <property type="evidence" value="ECO:0007669"/>
    <property type="project" value="InterPro"/>
</dbReference>
<evidence type="ECO:0000256" key="2">
    <source>
        <dbReference type="RuleBase" id="RU363018"/>
    </source>
</evidence>
<dbReference type="PANTHER" id="PTHR10291:SF23">
    <property type="entry name" value="ALKYL TRANSFERASE"/>
    <property type="match status" value="1"/>
</dbReference>
<dbReference type="PANTHER" id="PTHR10291">
    <property type="entry name" value="DEHYDRODOLICHYL DIPHOSPHATE SYNTHASE FAMILY MEMBER"/>
    <property type="match status" value="1"/>
</dbReference>
<dbReference type="EC" id="2.5.1.-" evidence="2"/>
<dbReference type="Gene3D" id="3.40.1180.10">
    <property type="entry name" value="Decaprenyl diphosphate synthase-like"/>
    <property type="match status" value="2"/>
</dbReference>
<proteinExistence type="inferred from homology"/>
<dbReference type="PROSITE" id="PS01066">
    <property type="entry name" value="UPP_SYNTHASE"/>
    <property type="match status" value="1"/>
</dbReference>
<dbReference type="EMBL" id="AGNK02004541">
    <property type="status" value="NOT_ANNOTATED_CDS"/>
    <property type="molecule type" value="Genomic_DNA"/>
</dbReference>
<keyword evidence="1 2" id="KW-0808">Transferase</keyword>
<dbReference type="InParanoid" id="K3YBX6"/>
<evidence type="ECO:0000256" key="1">
    <source>
        <dbReference type="ARBA" id="ARBA00022679"/>
    </source>
</evidence>
<dbReference type="eggNOG" id="KOG1602">
    <property type="taxonomic scope" value="Eukaryota"/>
</dbReference>
<comment type="similarity">
    <text evidence="2">Belongs to the UPP synthase family.</text>
</comment>
<dbReference type="InterPro" id="IPR036424">
    <property type="entry name" value="UPP_synth-like_sf"/>
</dbReference>
<protein>
    <recommendedName>
        <fullName evidence="2">Alkyl transferase</fullName>
        <ecNumber evidence="2">2.5.1.-</ecNumber>
    </recommendedName>
</protein>
<dbReference type="Proteomes" id="UP000004995">
    <property type="component" value="Unassembled WGS sequence"/>
</dbReference>
<dbReference type="Gramene" id="KQK99404">
    <property type="protein sequence ID" value="KQK99404"/>
    <property type="gene ID" value="SETIT_011720mg"/>
</dbReference>
<dbReference type="GO" id="GO:0016094">
    <property type="term" value="P:polyprenol biosynthetic process"/>
    <property type="evidence" value="ECO:0000318"/>
    <property type="project" value="GO_Central"/>
</dbReference>
<dbReference type="FunFam" id="3.40.1180.10:FF:000001">
    <property type="entry name" value="(2E,6E)-farnesyl-diphosphate-specific ditrans,polycis-undecaprenyl-diphosphate synthase"/>
    <property type="match status" value="1"/>
</dbReference>
<dbReference type="HAMAP" id="MF_01139">
    <property type="entry name" value="ISPT"/>
    <property type="match status" value="1"/>
</dbReference>
<evidence type="ECO:0000313" key="4">
    <source>
        <dbReference type="Proteomes" id="UP000004995"/>
    </source>
</evidence>